<dbReference type="Proteomes" id="UP001348265">
    <property type="component" value="Unassembled WGS sequence"/>
</dbReference>
<accession>A0ABU7WWH9</accession>
<evidence type="ECO:0000313" key="2">
    <source>
        <dbReference type="EMBL" id="MEF3115507.1"/>
    </source>
</evidence>
<protein>
    <submittedName>
        <fullName evidence="2">DUF4263 domain-containing protein</fullName>
    </submittedName>
</protein>
<proteinExistence type="predicted"/>
<dbReference type="EMBL" id="JAVFKM010000010">
    <property type="protein sequence ID" value="MEF3115507.1"/>
    <property type="molecule type" value="Genomic_DNA"/>
</dbReference>
<dbReference type="RefSeq" id="WP_331787653.1">
    <property type="nucleotide sequence ID" value="NZ_JAVFKM010000010.1"/>
</dbReference>
<keyword evidence="3" id="KW-1185">Reference proteome</keyword>
<evidence type="ECO:0000259" key="1">
    <source>
        <dbReference type="Pfam" id="PF14082"/>
    </source>
</evidence>
<evidence type="ECO:0000313" key="3">
    <source>
        <dbReference type="Proteomes" id="UP001348265"/>
    </source>
</evidence>
<sequence length="403" mass="44690">MTVRPDFALQLQLERTCEEAVDSQVKNAVTAAIEHMLGGSGRSRRGGRALTGLIAAARAAAAGKEEWHVVRLLQDSLDYAEGRILKPVFEELYRLFQDGARNETNRHFLARTIWAASDFVIRAGVEYLAEHPEAGADEVLRHVEALGRDAALLEAPEDRPGRYRILRGRAEMAVWVERVLRNRIDVEDPDVAAQRIVSSPKALSVLASDPEGEVLLQALQLQRRSAGLAALRRLAENPDASERDLHKALRGQHWIFGGQFVSEATHRRLVPGDELDIPLIRGDGALHVVELKRAAGLRGSLVKQHRNAWVPTAEVHDAVAQAVNYLVGLDEHRERIRRDLGIETRRASALVLIGHPVAQPDVPEEEINEALRTLNTHLNRVEVLTYKDLIDNAERSLAVHGAA</sequence>
<dbReference type="Pfam" id="PF14082">
    <property type="entry name" value="SduA_C"/>
    <property type="match status" value="1"/>
</dbReference>
<comment type="caution">
    <text evidence="2">The sequence shown here is derived from an EMBL/GenBank/DDBJ whole genome shotgun (WGS) entry which is preliminary data.</text>
</comment>
<reference evidence="2 3" key="1">
    <citation type="submission" date="2023-08" db="EMBL/GenBank/DDBJ databases">
        <authorList>
            <person name="Sharma P."/>
            <person name="Verma V."/>
            <person name="Mohan M.K."/>
            <person name="Dubey A.K."/>
        </authorList>
    </citation>
    <scope>NUCLEOTIDE SEQUENCE [LARGE SCALE GENOMIC DNA]</scope>
    <source>
        <strain evidence="2 3">ADP4</strain>
    </source>
</reference>
<organism evidence="2 3">
    <name type="scientific">Streptomyces chrestomyceticus</name>
    <dbReference type="NCBI Taxonomy" id="68185"/>
    <lineage>
        <taxon>Bacteria</taxon>
        <taxon>Bacillati</taxon>
        <taxon>Actinomycetota</taxon>
        <taxon>Actinomycetes</taxon>
        <taxon>Kitasatosporales</taxon>
        <taxon>Streptomycetaceae</taxon>
        <taxon>Streptomyces</taxon>
    </lineage>
</organism>
<name>A0ABU7WWH9_9ACTN</name>
<gene>
    <name evidence="2" type="ORF">RB636_20250</name>
</gene>
<feature type="domain" description="Shedu protein SduA C-terminal" evidence="1">
    <location>
        <begin position="240"/>
        <end position="390"/>
    </location>
</feature>
<dbReference type="InterPro" id="IPR025359">
    <property type="entry name" value="SduA_C"/>
</dbReference>